<keyword evidence="10" id="KW-1185">Reference proteome</keyword>
<dbReference type="OrthoDB" id="9761045at2"/>
<evidence type="ECO:0000259" key="5">
    <source>
        <dbReference type="Pfam" id="PF05592"/>
    </source>
</evidence>
<dbReference type="Pfam" id="PF08531">
    <property type="entry name" value="Bac_rhamnosid_N"/>
    <property type="match status" value="1"/>
</dbReference>
<dbReference type="Gene3D" id="2.60.120.260">
    <property type="entry name" value="Galactose-binding domain-like"/>
    <property type="match status" value="4"/>
</dbReference>
<dbReference type="InterPro" id="IPR013737">
    <property type="entry name" value="Bac_rhamnosid_N"/>
</dbReference>
<dbReference type="SUPFAM" id="SSF48208">
    <property type="entry name" value="Six-hairpin glycosidases"/>
    <property type="match status" value="1"/>
</dbReference>
<name>A0A238VZD0_9ACTN</name>
<dbReference type="RefSeq" id="WP_089291888.1">
    <property type="nucleotide sequence ID" value="NZ_BOMU01000124.1"/>
</dbReference>
<evidence type="ECO:0000259" key="7">
    <source>
        <dbReference type="Pfam" id="PF17389"/>
    </source>
</evidence>
<dbReference type="EC" id="3.2.1.40" evidence="2"/>
<evidence type="ECO:0000256" key="2">
    <source>
        <dbReference type="ARBA" id="ARBA00012652"/>
    </source>
</evidence>
<dbReference type="AlphaFoldDB" id="A0A238VZD0"/>
<feature type="chain" id="PRO_5012602049" description="alpha-L-rhamnosidase" evidence="4">
    <location>
        <begin position="31"/>
        <end position="1208"/>
    </location>
</feature>
<feature type="domain" description="Alpha-L-rhamnosidase C-terminal" evidence="8">
    <location>
        <begin position="1107"/>
        <end position="1178"/>
    </location>
</feature>
<dbReference type="Pfam" id="PF05592">
    <property type="entry name" value="Bac_rhamnosid"/>
    <property type="match status" value="1"/>
</dbReference>
<dbReference type="EMBL" id="FZNR01000002">
    <property type="protein sequence ID" value="SNR39616.1"/>
    <property type="molecule type" value="Genomic_DNA"/>
</dbReference>
<dbReference type="Gene3D" id="1.50.10.10">
    <property type="match status" value="1"/>
</dbReference>
<feature type="domain" description="Alpha-L-rhamnosidase concanavalin-like" evidence="5">
    <location>
        <begin position="666"/>
        <end position="764"/>
    </location>
</feature>
<dbReference type="Gene3D" id="2.60.40.10">
    <property type="entry name" value="Immunoglobulins"/>
    <property type="match status" value="1"/>
</dbReference>
<keyword evidence="4" id="KW-0732">Signal</keyword>
<sequence length="1208" mass="126931">MVRTVSRPLSILACLTLAAAAVVPGDPARAAAPVPLNGAHWIWYPEGNPATQAPPATRYLRRTFTAPAGPYTDAQLVVTGDDTVDVWLNGSYLTGSARRTDSWKQAAYVDLGSALKAGSNTLLVAARNTSLSPAGVLGHLRVASAAGVTDLVTDSSWQAAQTVDERLDGTWTGAADLGAYGTGPWASAVAAPDPNAGSPVTVTGLTTEHTTNPIGVDRAAPLFGWRLLSGTTGQTQGRYQLWVGRTAGAADVWDSGQVASATSTDVAYGGPALTADTTYHWRVRVWDAQGRPSPWSADATFDTGLRGSWPAAFIGVPNTLSLSGASWIWHPEGDPATSVPAGTRYFRRTFTATSATTATLVVTGDDTADVWLNGASVSGSRRVTDSWKRATTVTVRVPAGTNTIAVAATNMSAGPAGVVAKLGSILVTDGSWKSAPTGPSGWEQPGFDDSSWVPVHVTAAYGGGPWGTQVTVPAPAPYLRKGFVIGKPVARARLFTTALGLHDTYLNGTRVGTERLAPGWTDYTKRLQYRGYDVTAQLQQGDNVLGAVVGNGWYSGNVGFAGSRLWGASPWYSAQLVVRYTDGTSSTLLTDSSWRSAPSSILADDLYQGEDQDARRAVADWNRPGFDDAAWATATVSTAAKPTLVAQVDPGVTVQQEIAPVAITQPKPGVFVADLGQNFAGWDRLRVRGAAGTKVTLRHAEILNADGTVYTANLRAAQATDTFTLAGTGADEVFEPRFTVHGYRYVEITGFPGTPTTSSLTGLAAWTAGAATGTFTTSDAMINSVQHAILWGARSNLLSIPTDCPQRDERLGWTGDIAAFAATSTFNFDTRGLLGKFADDLTDAQRPDGAFTDVAPFVSAGSGTAGWGDAGVIVPYQLWQRYGDLRVVDEHFDAMARWIEYLRSTSGGDLIRDHQTYGDWLNVDDNTANNLTSTAYFGWSTRLVARMAAATGRTTQAQTYSALADQIAAAFASRFIAADGTVSGNTQTGYVLALAFGLVPAARVQAVADKLAAKVATRDGHLSVGFMGVENLLPVLAEHNHLDTAYQILRQPGYPGWGYMISRGATTIWERWDGIRTDGTLQDPGMNSFNHYGLGSVGDWLYRTVGGVAPATPGYGRVLIAPRPGGGLTSATSDLTTAYGRTRSSWTKSGSTLTLSVTVPPNATATVRVPASSAASVNPPAEAVPLGYAGGTASYALPSGDYTFTVTG</sequence>
<dbReference type="Proteomes" id="UP000198415">
    <property type="component" value="Unassembled WGS sequence"/>
</dbReference>
<dbReference type="InterPro" id="IPR008928">
    <property type="entry name" value="6-hairpin_glycosidase_sf"/>
</dbReference>
<dbReference type="InterPro" id="IPR016007">
    <property type="entry name" value="Alpha_rhamnosid"/>
</dbReference>
<dbReference type="InterPro" id="IPR008979">
    <property type="entry name" value="Galactose-bd-like_sf"/>
</dbReference>
<dbReference type="PANTHER" id="PTHR33307:SF6">
    <property type="entry name" value="ALPHA-RHAMNOSIDASE (EUROFUNG)-RELATED"/>
    <property type="match status" value="1"/>
</dbReference>
<organism evidence="9 10">
    <name type="scientific">Actinoplanes regularis</name>
    <dbReference type="NCBI Taxonomy" id="52697"/>
    <lineage>
        <taxon>Bacteria</taxon>
        <taxon>Bacillati</taxon>
        <taxon>Actinomycetota</taxon>
        <taxon>Actinomycetes</taxon>
        <taxon>Micromonosporales</taxon>
        <taxon>Micromonosporaceae</taxon>
        <taxon>Actinoplanes</taxon>
    </lineage>
</organism>
<accession>A0A238VZD0</accession>
<dbReference type="Gene3D" id="2.60.420.10">
    <property type="entry name" value="Maltose phosphorylase, domain 3"/>
    <property type="match status" value="1"/>
</dbReference>
<dbReference type="PANTHER" id="PTHR33307">
    <property type="entry name" value="ALPHA-RHAMNOSIDASE (EUROFUNG)"/>
    <property type="match status" value="1"/>
</dbReference>
<dbReference type="InterPro" id="IPR012341">
    <property type="entry name" value="6hp_glycosidase-like_sf"/>
</dbReference>
<comment type="catalytic activity">
    <reaction evidence="1">
        <text>Hydrolysis of terminal non-reducing alpha-L-rhamnose residues in alpha-L-rhamnosides.</text>
        <dbReference type="EC" id="3.2.1.40"/>
    </reaction>
</comment>
<dbReference type="Pfam" id="PF25788">
    <property type="entry name" value="Ig_Rha78A_N"/>
    <property type="match status" value="1"/>
</dbReference>
<dbReference type="GO" id="GO:0030596">
    <property type="term" value="F:alpha-L-rhamnosidase activity"/>
    <property type="evidence" value="ECO:0007669"/>
    <property type="project" value="UniProtKB-EC"/>
</dbReference>
<feature type="domain" description="Alpha-L-rhamnosidase six-hairpin glycosidase" evidence="7">
    <location>
        <begin position="771"/>
        <end position="1105"/>
    </location>
</feature>
<proteinExistence type="predicted"/>
<evidence type="ECO:0000256" key="4">
    <source>
        <dbReference type="SAM" id="SignalP"/>
    </source>
</evidence>
<dbReference type="InterPro" id="IPR035398">
    <property type="entry name" value="Bac_rhamnosid_C"/>
</dbReference>
<dbReference type="GO" id="GO:0005975">
    <property type="term" value="P:carbohydrate metabolic process"/>
    <property type="evidence" value="ECO:0007669"/>
    <property type="project" value="InterPro"/>
</dbReference>
<gene>
    <name evidence="9" type="ORF">SAMN06264365_10213</name>
</gene>
<dbReference type="InterPro" id="IPR013783">
    <property type="entry name" value="Ig-like_fold"/>
</dbReference>
<evidence type="ECO:0000256" key="3">
    <source>
        <dbReference type="ARBA" id="ARBA00022801"/>
    </source>
</evidence>
<reference evidence="9 10" key="1">
    <citation type="submission" date="2017-06" db="EMBL/GenBank/DDBJ databases">
        <authorList>
            <person name="Kim H.J."/>
            <person name="Triplett B.A."/>
        </authorList>
    </citation>
    <scope>NUCLEOTIDE SEQUENCE [LARGE SCALE GENOMIC DNA]</scope>
    <source>
        <strain evidence="9 10">DSM 43151</strain>
    </source>
</reference>
<keyword evidence="3" id="KW-0378">Hydrolase</keyword>
<dbReference type="Pfam" id="PF17390">
    <property type="entry name" value="Bac_rhamnosid_C"/>
    <property type="match status" value="1"/>
</dbReference>
<evidence type="ECO:0000259" key="6">
    <source>
        <dbReference type="Pfam" id="PF08531"/>
    </source>
</evidence>
<dbReference type="InterPro" id="IPR035396">
    <property type="entry name" value="Bac_rhamnosid6H"/>
</dbReference>
<dbReference type="InterPro" id="IPR008902">
    <property type="entry name" value="Rhamnosid_concanavalin"/>
</dbReference>
<feature type="domain" description="Bacterial alpha-L-rhamnosidase N-terminal" evidence="6">
    <location>
        <begin position="487"/>
        <end position="655"/>
    </location>
</feature>
<dbReference type="SUPFAM" id="SSF49785">
    <property type="entry name" value="Galactose-binding domain-like"/>
    <property type="match status" value="3"/>
</dbReference>
<evidence type="ECO:0000259" key="8">
    <source>
        <dbReference type="Pfam" id="PF17390"/>
    </source>
</evidence>
<evidence type="ECO:0000256" key="1">
    <source>
        <dbReference type="ARBA" id="ARBA00001445"/>
    </source>
</evidence>
<evidence type="ECO:0000313" key="10">
    <source>
        <dbReference type="Proteomes" id="UP000198415"/>
    </source>
</evidence>
<evidence type="ECO:0000313" key="9">
    <source>
        <dbReference type="EMBL" id="SNR39616.1"/>
    </source>
</evidence>
<feature type="signal peptide" evidence="4">
    <location>
        <begin position="1"/>
        <end position="30"/>
    </location>
</feature>
<dbReference type="Pfam" id="PF17389">
    <property type="entry name" value="Bac_rhamnosid6H"/>
    <property type="match status" value="1"/>
</dbReference>
<protein>
    <recommendedName>
        <fullName evidence="2">alpha-L-rhamnosidase</fullName>
        <ecNumber evidence="2">3.2.1.40</ecNumber>
    </recommendedName>
</protein>